<comment type="caution">
    <text evidence="1">The sequence shown here is derived from an EMBL/GenBank/DDBJ whole genome shotgun (WGS) entry which is preliminary data.</text>
</comment>
<name>A0A3D9FGQ3_9SPHN</name>
<dbReference type="InterPro" id="IPR008620">
    <property type="entry name" value="FixH"/>
</dbReference>
<accession>A0A3D9FGQ3</accession>
<dbReference type="RefSeq" id="WP_116235717.1">
    <property type="nucleotide sequence ID" value="NZ_QRDP01000004.1"/>
</dbReference>
<evidence type="ECO:0000313" key="1">
    <source>
        <dbReference type="EMBL" id="RED16296.1"/>
    </source>
</evidence>
<dbReference type="Proteomes" id="UP000256310">
    <property type="component" value="Unassembled WGS sequence"/>
</dbReference>
<organism evidence="1 2">
    <name type="scientific">Parasphingopyxis lamellibrachiae</name>
    <dbReference type="NCBI Taxonomy" id="680125"/>
    <lineage>
        <taxon>Bacteria</taxon>
        <taxon>Pseudomonadati</taxon>
        <taxon>Pseudomonadota</taxon>
        <taxon>Alphaproteobacteria</taxon>
        <taxon>Sphingomonadales</taxon>
        <taxon>Sphingomonadaceae</taxon>
        <taxon>Parasphingopyxis</taxon>
    </lineage>
</organism>
<dbReference type="OrthoDB" id="1495896at2"/>
<proteinExistence type="predicted"/>
<dbReference type="AlphaFoldDB" id="A0A3D9FGQ3"/>
<dbReference type="EMBL" id="QRDP01000004">
    <property type="protein sequence ID" value="RED16296.1"/>
    <property type="molecule type" value="Genomic_DNA"/>
</dbReference>
<protein>
    <submittedName>
        <fullName evidence="1">Nitrogen fixation protein FixH</fullName>
    </submittedName>
</protein>
<reference evidence="1 2" key="1">
    <citation type="submission" date="2018-07" db="EMBL/GenBank/DDBJ databases">
        <title>Genomic Encyclopedia of Type Strains, Phase IV (KMG-IV): sequencing the most valuable type-strain genomes for metagenomic binning, comparative biology and taxonomic classification.</title>
        <authorList>
            <person name="Goeker M."/>
        </authorList>
    </citation>
    <scope>NUCLEOTIDE SEQUENCE [LARGE SCALE GENOMIC DNA]</scope>
    <source>
        <strain evidence="1 2">DSM 26725</strain>
    </source>
</reference>
<keyword evidence="2" id="KW-1185">Reference proteome</keyword>
<dbReference type="PIRSF" id="PIRSF011386">
    <property type="entry name" value="FixH"/>
    <property type="match status" value="1"/>
</dbReference>
<gene>
    <name evidence="1" type="ORF">DFR46_1318</name>
</gene>
<dbReference type="Pfam" id="PF05751">
    <property type="entry name" value="FixH"/>
    <property type="match status" value="1"/>
</dbReference>
<dbReference type="InterPro" id="IPR018037">
    <property type="entry name" value="FixH_proteobacterial"/>
</dbReference>
<evidence type="ECO:0000313" key="2">
    <source>
        <dbReference type="Proteomes" id="UP000256310"/>
    </source>
</evidence>
<sequence length="150" mass="16402">MTRRFNGWHMTAILVAFFGVVVAVNMVMATFATRSFGGTVVDNSYVASQNFNAWLEAAREQGNLQWAETVERGEDRVAVTIDTPEGPLSGAVVTGIASHPVGRADEVLLSFAETGDGMYRSNEALGSGRWLVRIEIVRGAERKRVLVDIR</sequence>